<organism evidence="1 2">
    <name type="scientific">Rhodovulum sulfidophilum</name>
    <name type="common">Rhodobacter sulfidophilus</name>
    <dbReference type="NCBI Taxonomy" id="35806"/>
    <lineage>
        <taxon>Bacteria</taxon>
        <taxon>Pseudomonadati</taxon>
        <taxon>Pseudomonadota</taxon>
        <taxon>Alphaproteobacteria</taxon>
        <taxon>Rhodobacterales</taxon>
        <taxon>Paracoccaceae</taxon>
        <taxon>Rhodovulum</taxon>
    </lineage>
</organism>
<accession>A0A0D6AXD4</accession>
<dbReference type="Proteomes" id="UP000064912">
    <property type="component" value="Chromosome"/>
</dbReference>
<name>A0A0D6AXD4_RHOSU</name>
<dbReference type="KEGG" id="rsu:NHU_00408"/>
<dbReference type="EMBL" id="AP014800">
    <property type="protein sequence ID" value="BAQ67578.1"/>
    <property type="molecule type" value="Genomic_DNA"/>
</dbReference>
<protein>
    <submittedName>
        <fullName evidence="1">Phage integrase family protein</fullName>
    </submittedName>
</protein>
<dbReference type="AlphaFoldDB" id="A0A0D6AXD4"/>
<sequence length="82" mass="8974">MRPAYQARDHPDVSTAARVTASLELTWDRADMARGQTDLRREATGPRKGRAVVPMNSRARAAPMAAKEAALSDRVIEWAGGR</sequence>
<proteinExistence type="predicted"/>
<evidence type="ECO:0000313" key="1">
    <source>
        <dbReference type="EMBL" id="BAQ67578.1"/>
    </source>
</evidence>
<gene>
    <name evidence="1" type="ORF">NHU_00408</name>
</gene>
<dbReference type="PATRIC" id="fig|35806.4.peg.416"/>
<reference evidence="1 2" key="1">
    <citation type="submission" date="2015-02" db="EMBL/GenBank/DDBJ databases">
        <title>Genome sequene of Rhodovulum sulfidophilum DSM 2351.</title>
        <authorList>
            <person name="Nagao N."/>
        </authorList>
    </citation>
    <scope>NUCLEOTIDE SEQUENCE [LARGE SCALE GENOMIC DNA]</scope>
    <source>
        <strain evidence="1 2">DSM 2351</strain>
    </source>
</reference>
<evidence type="ECO:0000313" key="2">
    <source>
        <dbReference type="Proteomes" id="UP000064912"/>
    </source>
</evidence>